<evidence type="ECO:0000256" key="1">
    <source>
        <dbReference type="SAM" id="MobiDB-lite"/>
    </source>
</evidence>
<reference evidence="2 3" key="1">
    <citation type="submission" date="2024-03" db="EMBL/GenBank/DDBJ databases">
        <title>Aureococcus anophagefferens CCMP1851 and Kratosvirus quantuckense: Draft genome of a second virus-susceptible host strain in the model system.</title>
        <authorList>
            <person name="Chase E."/>
            <person name="Truchon A.R."/>
            <person name="Schepens W."/>
            <person name="Wilhelm S.W."/>
        </authorList>
    </citation>
    <scope>NUCLEOTIDE SEQUENCE [LARGE SCALE GENOMIC DNA]</scope>
    <source>
        <strain evidence="2 3">CCMP1851</strain>
    </source>
</reference>
<dbReference type="EMBL" id="JBBJCI010000203">
    <property type="protein sequence ID" value="KAK7241328.1"/>
    <property type="molecule type" value="Genomic_DNA"/>
</dbReference>
<dbReference type="Gene3D" id="3.80.10.10">
    <property type="entry name" value="Ribonuclease Inhibitor"/>
    <property type="match status" value="1"/>
</dbReference>
<dbReference type="InterPro" id="IPR032675">
    <property type="entry name" value="LRR_dom_sf"/>
</dbReference>
<protein>
    <recommendedName>
        <fullName evidence="4">F-box domain-containing protein</fullName>
    </recommendedName>
</protein>
<evidence type="ECO:0008006" key="4">
    <source>
        <dbReference type="Google" id="ProtNLM"/>
    </source>
</evidence>
<evidence type="ECO:0000313" key="3">
    <source>
        <dbReference type="Proteomes" id="UP001363151"/>
    </source>
</evidence>
<evidence type="ECO:0000313" key="2">
    <source>
        <dbReference type="EMBL" id="KAK7241328.1"/>
    </source>
</evidence>
<sequence>MPRLSASMRAELRKPIKSSPELRQVIARFEDDVAEAARDAKRQRTDDEETITLRFEENQLSQSDLVALAASALGRHLQHLHIRPEYEDVKPHILDFDGISFPQLKSLELDSQAIRALHFTAAYTPLLEVIDIEAPCAVSVCYVRLDLPLLKTLWLKRVTLSCSDWFGDSISRCPRLECLGGYKIWGLATTKSKPLRLVCPAIKHICFWRADDLNYLKIWAPKLEELDLTGAFDIDTVQLMIRRPKDFSGPEYEVFEGPTKYCVNLSSTRYGYPTEPKFDDGSDSEDDGGNEEFRLSGQPDLAGNLLTHERCRRIIRRERF</sequence>
<name>A0ABR1FYJ7_AURAN</name>
<accession>A0ABR1FYJ7</accession>
<comment type="caution">
    <text evidence="2">The sequence shown here is derived from an EMBL/GenBank/DDBJ whole genome shotgun (WGS) entry which is preliminary data.</text>
</comment>
<proteinExistence type="predicted"/>
<organism evidence="2 3">
    <name type="scientific">Aureococcus anophagefferens</name>
    <name type="common">Harmful bloom alga</name>
    <dbReference type="NCBI Taxonomy" id="44056"/>
    <lineage>
        <taxon>Eukaryota</taxon>
        <taxon>Sar</taxon>
        <taxon>Stramenopiles</taxon>
        <taxon>Ochrophyta</taxon>
        <taxon>Pelagophyceae</taxon>
        <taxon>Pelagomonadales</taxon>
        <taxon>Pelagomonadaceae</taxon>
        <taxon>Aureococcus</taxon>
    </lineage>
</organism>
<dbReference type="SUPFAM" id="SSF52047">
    <property type="entry name" value="RNI-like"/>
    <property type="match status" value="1"/>
</dbReference>
<keyword evidence="3" id="KW-1185">Reference proteome</keyword>
<feature type="region of interest" description="Disordered" evidence="1">
    <location>
        <begin position="274"/>
        <end position="298"/>
    </location>
</feature>
<feature type="compositionally biased region" description="Acidic residues" evidence="1">
    <location>
        <begin position="281"/>
        <end position="290"/>
    </location>
</feature>
<dbReference type="Proteomes" id="UP001363151">
    <property type="component" value="Unassembled WGS sequence"/>
</dbReference>
<gene>
    <name evidence="2" type="ORF">SO694_00050236</name>
</gene>